<proteinExistence type="predicted"/>
<dbReference type="OrthoDB" id="681927at2759"/>
<gene>
    <name evidence="2" type="ORF">GUJ93_ZPchr0011g28328</name>
</gene>
<feature type="region of interest" description="Disordered" evidence="1">
    <location>
        <begin position="19"/>
        <end position="109"/>
    </location>
</feature>
<dbReference type="Proteomes" id="UP000729402">
    <property type="component" value="Unassembled WGS sequence"/>
</dbReference>
<reference evidence="2" key="1">
    <citation type="journal article" date="2021" name="bioRxiv">
        <title>Whole Genome Assembly and Annotation of Northern Wild Rice, Zizania palustris L., Supports a Whole Genome Duplication in the Zizania Genus.</title>
        <authorList>
            <person name="Haas M."/>
            <person name="Kono T."/>
            <person name="Macchietto M."/>
            <person name="Millas R."/>
            <person name="McGilp L."/>
            <person name="Shao M."/>
            <person name="Duquette J."/>
            <person name="Hirsch C.N."/>
            <person name="Kimball J."/>
        </authorList>
    </citation>
    <scope>NUCLEOTIDE SEQUENCE</scope>
    <source>
        <tissue evidence="2">Fresh leaf tissue</tissue>
    </source>
</reference>
<evidence type="ECO:0000313" key="2">
    <source>
        <dbReference type="EMBL" id="KAG8090845.1"/>
    </source>
</evidence>
<evidence type="ECO:0000313" key="3">
    <source>
        <dbReference type="Proteomes" id="UP000729402"/>
    </source>
</evidence>
<reference evidence="2" key="2">
    <citation type="submission" date="2021-02" db="EMBL/GenBank/DDBJ databases">
        <authorList>
            <person name="Kimball J.A."/>
            <person name="Haas M.W."/>
            <person name="Macchietto M."/>
            <person name="Kono T."/>
            <person name="Duquette J."/>
            <person name="Shao M."/>
        </authorList>
    </citation>
    <scope>NUCLEOTIDE SEQUENCE</scope>
    <source>
        <tissue evidence="2">Fresh leaf tissue</tissue>
    </source>
</reference>
<dbReference type="EMBL" id="JAAALK010000081">
    <property type="protein sequence ID" value="KAG8090845.1"/>
    <property type="molecule type" value="Genomic_DNA"/>
</dbReference>
<feature type="compositionally biased region" description="Basic and acidic residues" evidence="1">
    <location>
        <begin position="19"/>
        <end position="58"/>
    </location>
</feature>
<protein>
    <submittedName>
        <fullName evidence="2">Uncharacterized protein</fullName>
    </submittedName>
</protein>
<feature type="compositionally biased region" description="Basic and acidic residues" evidence="1">
    <location>
        <begin position="77"/>
        <end position="100"/>
    </location>
</feature>
<keyword evidence="3" id="KW-1185">Reference proteome</keyword>
<name>A0A8J5WIC4_ZIZPA</name>
<organism evidence="2 3">
    <name type="scientific">Zizania palustris</name>
    <name type="common">Northern wild rice</name>
    <dbReference type="NCBI Taxonomy" id="103762"/>
    <lineage>
        <taxon>Eukaryota</taxon>
        <taxon>Viridiplantae</taxon>
        <taxon>Streptophyta</taxon>
        <taxon>Embryophyta</taxon>
        <taxon>Tracheophyta</taxon>
        <taxon>Spermatophyta</taxon>
        <taxon>Magnoliopsida</taxon>
        <taxon>Liliopsida</taxon>
        <taxon>Poales</taxon>
        <taxon>Poaceae</taxon>
        <taxon>BOP clade</taxon>
        <taxon>Oryzoideae</taxon>
        <taxon>Oryzeae</taxon>
        <taxon>Zizaniinae</taxon>
        <taxon>Zizania</taxon>
    </lineage>
</organism>
<comment type="caution">
    <text evidence="2">The sequence shown here is derived from an EMBL/GenBank/DDBJ whole genome shotgun (WGS) entry which is preliminary data.</text>
</comment>
<dbReference type="AlphaFoldDB" id="A0A8J5WIC4"/>
<accession>A0A8J5WIC4</accession>
<sequence length="203" mass="23423">MRPQWSTVRKVHDDKFYTRRSECNKPSNEQKLEVEDFKGKRMRKEVADDQGREIEGHSLKKVQRSRQPSLRLRRQKNLADEHEDEAVKDNEDKNFDPKDDASDEDLGAPGRHEGYSILMMVPFEMPKSIITWIMSKVDVSNGTLEICGKSIAIKPLVPKIIGLPNGEKKVNLSKDIDSVTKKKFTNKGRRQNVVDTMKQMQTK</sequence>
<evidence type="ECO:0000256" key="1">
    <source>
        <dbReference type="SAM" id="MobiDB-lite"/>
    </source>
</evidence>